<dbReference type="EMBL" id="ML993589">
    <property type="protein sequence ID" value="KAF2169023.1"/>
    <property type="molecule type" value="Genomic_DNA"/>
</dbReference>
<protein>
    <submittedName>
        <fullName evidence="2">Uncharacterized protein</fullName>
    </submittedName>
</protein>
<feature type="transmembrane region" description="Helical" evidence="1">
    <location>
        <begin position="44"/>
        <end position="66"/>
    </location>
</feature>
<reference evidence="2" key="1">
    <citation type="journal article" date="2020" name="Stud. Mycol.">
        <title>101 Dothideomycetes genomes: a test case for predicting lifestyles and emergence of pathogens.</title>
        <authorList>
            <person name="Haridas S."/>
            <person name="Albert R."/>
            <person name="Binder M."/>
            <person name="Bloem J."/>
            <person name="Labutti K."/>
            <person name="Salamov A."/>
            <person name="Andreopoulos B."/>
            <person name="Baker S."/>
            <person name="Barry K."/>
            <person name="Bills G."/>
            <person name="Bluhm B."/>
            <person name="Cannon C."/>
            <person name="Castanera R."/>
            <person name="Culley D."/>
            <person name="Daum C."/>
            <person name="Ezra D."/>
            <person name="Gonzalez J."/>
            <person name="Henrissat B."/>
            <person name="Kuo A."/>
            <person name="Liang C."/>
            <person name="Lipzen A."/>
            <person name="Lutzoni F."/>
            <person name="Magnuson J."/>
            <person name="Mondo S."/>
            <person name="Nolan M."/>
            <person name="Ohm R."/>
            <person name="Pangilinan J."/>
            <person name="Park H.-J."/>
            <person name="Ramirez L."/>
            <person name="Alfaro M."/>
            <person name="Sun H."/>
            <person name="Tritt A."/>
            <person name="Yoshinaga Y."/>
            <person name="Zwiers L.-H."/>
            <person name="Turgeon B."/>
            <person name="Goodwin S."/>
            <person name="Spatafora J."/>
            <person name="Crous P."/>
            <person name="Grigoriev I."/>
        </authorList>
    </citation>
    <scope>NUCLEOTIDE SEQUENCE</scope>
    <source>
        <strain evidence="2">ATCC 36951</strain>
    </source>
</reference>
<accession>A0A6A6CQR0</accession>
<feature type="transmembrane region" description="Helical" evidence="1">
    <location>
        <begin position="140"/>
        <end position="163"/>
    </location>
</feature>
<name>A0A6A6CQR0_ZASCE</name>
<gene>
    <name evidence="2" type="ORF">M409DRAFT_21034</name>
</gene>
<proteinExistence type="predicted"/>
<dbReference type="RefSeq" id="XP_033669912.1">
    <property type="nucleotide sequence ID" value="XM_033805668.1"/>
</dbReference>
<keyword evidence="1" id="KW-1133">Transmembrane helix</keyword>
<keyword evidence="1" id="KW-0472">Membrane</keyword>
<feature type="transmembrane region" description="Helical" evidence="1">
    <location>
        <begin position="245"/>
        <end position="271"/>
    </location>
</feature>
<evidence type="ECO:0000256" key="1">
    <source>
        <dbReference type="SAM" id="Phobius"/>
    </source>
</evidence>
<keyword evidence="1" id="KW-0812">Transmembrane</keyword>
<keyword evidence="3" id="KW-1185">Reference proteome</keyword>
<dbReference type="Proteomes" id="UP000799537">
    <property type="component" value="Unassembled WGS sequence"/>
</dbReference>
<feature type="transmembrane region" description="Helical" evidence="1">
    <location>
        <begin position="111"/>
        <end position="128"/>
    </location>
</feature>
<sequence length="320" mass="35807">MAEPHNVFGAIIFWLYIVFALVFIFLAIESILRLPNRVPRKHVATFTVLAFISFSNLSFNMLNVLIDSYSTWSECKLPPARLSLPSLWQWSVTSTLFRNFGEAIVQDEARFLWTQSALMATMSVSFFMSTQGLRQRVPRLWAFFALSQILPISFAQNLFYIALLRSPNVKGSSVVLPRTSTLVILNAYCACLFVAPYTARGPSLMPTILAARLLLFVPSFLSQPLDLKEGRSSSQERAFFTQRQAQLAVAVYAVLMTVKQLASIAFQGFALSQILMALVSHPAVTSLGFDFLVTAISFSTWSFIQDESGQQSISPPKKEE</sequence>
<feature type="transmembrane region" description="Helical" evidence="1">
    <location>
        <begin position="12"/>
        <end position="32"/>
    </location>
</feature>
<feature type="transmembrane region" description="Helical" evidence="1">
    <location>
        <begin position="175"/>
        <end position="195"/>
    </location>
</feature>
<dbReference type="OrthoDB" id="18595at2759"/>
<organism evidence="2 3">
    <name type="scientific">Zasmidium cellare ATCC 36951</name>
    <dbReference type="NCBI Taxonomy" id="1080233"/>
    <lineage>
        <taxon>Eukaryota</taxon>
        <taxon>Fungi</taxon>
        <taxon>Dikarya</taxon>
        <taxon>Ascomycota</taxon>
        <taxon>Pezizomycotina</taxon>
        <taxon>Dothideomycetes</taxon>
        <taxon>Dothideomycetidae</taxon>
        <taxon>Mycosphaerellales</taxon>
        <taxon>Mycosphaerellaceae</taxon>
        <taxon>Zasmidium</taxon>
    </lineage>
</organism>
<evidence type="ECO:0000313" key="2">
    <source>
        <dbReference type="EMBL" id="KAF2169023.1"/>
    </source>
</evidence>
<evidence type="ECO:0000313" key="3">
    <source>
        <dbReference type="Proteomes" id="UP000799537"/>
    </source>
</evidence>
<dbReference type="AlphaFoldDB" id="A0A6A6CQR0"/>
<dbReference type="GeneID" id="54558940"/>